<evidence type="ECO:0000313" key="2">
    <source>
        <dbReference type="EMBL" id="KVI02877.1"/>
    </source>
</evidence>
<sequence length="89" mass="9885">MGEEGQVISCHTVDAWNQQLQNGKNKLVLCFISYPDFMHSFNHTYWGVEAMPTFLLLKDGKTVSKVVGAKKEELQQTIIKHAGNSGSSS</sequence>
<dbReference type="Gramene" id="KVI02877">
    <property type="protein sequence ID" value="KVI02877"/>
    <property type="gene ID" value="Ccrd_018830"/>
</dbReference>
<name>A0A103Y5H6_CYNCS</name>
<evidence type="ECO:0000259" key="1">
    <source>
        <dbReference type="Pfam" id="PF00085"/>
    </source>
</evidence>
<proteinExistence type="predicted"/>
<dbReference type="Gene3D" id="3.40.30.10">
    <property type="entry name" value="Glutaredoxin"/>
    <property type="match status" value="1"/>
</dbReference>
<comment type="caution">
    <text evidence="2">The sequence shown here is derived from an EMBL/GenBank/DDBJ whole genome shotgun (WGS) entry which is preliminary data.</text>
</comment>
<dbReference type="PANTHER" id="PTHR10438:SF425">
    <property type="entry name" value="THIOREDOXIN H1"/>
    <property type="match status" value="1"/>
</dbReference>
<organism evidence="2 3">
    <name type="scientific">Cynara cardunculus var. scolymus</name>
    <name type="common">Globe artichoke</name>
    <name type="synonym">Cynara scolymus</name>
    <dbReference type="NCBI Taxonomy" id="59895"/>
    <lineage>
        <taxon>Eukaryota</taxon>
        <taxon>Viridiplantae</taxon>
        <taxon>Streptophyta</taxon>
        <taxon>Embryophyta</taxon>
        <taxon>Tracheophyta</taxon>
        <taxon>Spermatophyta</taxon>
        <taxon>Magnoliopsida</taxon>
        <taxon>eudicotyledons</taxon>
        <taxon>Gunneridae</taxon>
        <taxon>Pentapetalae</taxon>
        <taxon>asterids</taxon>
        <taxon>campanulids</taxon>
        <taxon>Asterales</taxon>
        <taxon>Asteraceae</taxon>
        <taxon>Carduoideae</taxon>
        <taxon>Cardueae</taxon>
        <taxon>Carduinae</taxon>
        <taxon>Cynara</taxon>
    </lineage>
</organism>
<accession>A0A103Y5H6</accession>
<dbReference type="STRING" id="59895.A0A103Y5H6"/>
<dbReference type="InterPro" id="IPR036249">
    <property type="entry name" value="Thioredoxin-like_sf"/>
</dbReference>
<dbReference type="InterPro" id="IPR013766">
    <property type="entry name" value="Thioredoxin_domain"/>
</dbReference>
<dbReference type="OMA" id="VIACHTI"/>
<dbReference type="AlphaFoldDB" id="A0A103Y5H6"/>
<dbReference type="Pfam" id="PF00085">
    <property type="entry name" value="Thioredoxin"/>
    <property type="match status" value="1"/>
</dbReference>
<dbReference type="CDD" id="cd02947">
    <property type="entry name" value="TRX_family"/>
    <property type="match status" value="1"/>
</dbReference>
<feature type="domain" description="Thioredoxin" evidence="1">
    <location>
        <begin position="45"/>
        <end position="79"/>
    </location>
</feature>
<reference evidence="2 3" key="1">
    <citation type="journal article" date="2016" name="Sci. Rep.">
        <title>The genome sequence of the outbreeding globe artichoke constructed de novo incorporating a phase-aware low-pass sequencing strategy of F1 progeny.</title>
        <authorList>
            <person name="Scaglione D."/>
            <person name="Reyes-Chin-Wo S."/>
            <person name="Acquadro A."/>
            <person name="Froenicke L."/>
            <person name="Portis E."/>
            <person name="Beitel C."/>
            <person name="Tirone M."/>
            <person name="Mauro R."/>
            <person name="Lo Monaco A."/>
            <person name="Mauromicale G."/>
            <person name="Faccioli P."/>
            <person name="Cattivelli L."/>
            <person name="Rieseberg L."/>
            <person name="Michelmore R."/>
            <person name="Lanteri S."/>
        </authorList>
    </citation>
    <scope>NUCLEOTIDE SEQUENCE [LARGE SCALE GENOMIC DNA]</scope>
    <source>
        <strain evidence="2">2C</strain>
    </source>
</reference>
<dbReference type="SUPFAM" id="SSF52833">
    <property type="entry name" value="Thioredoxin-like"/>
    <property type="match status" value="1"/>
</dbReference>
<dbReference type="InterPro" id="IPR050620">
    <property type="entry name" value="Thioredoxin_H-type-like"/>
</dbReference>
<protein>
    <recommendedName>
        <fullName evidence="1">Thioredoxin domain-containing protein</fullName>
    </recommendedName>
</protein>
<dbReference type="EMBL" id="LEKV01002622">
    <property type="protein sequence ID" value="KVI02877.1"/>
    <property type="molecule type" value="Genomic_DNA"/>
</dbReference>
<keyword evidence="3" id="KW-1185">Reference proteome</keyword>
<dbReference type="Proteomes" id="UP000243975">
    <property type="component" value="Unassembled WGS sequence"/>
</dbReference>
<dbReference type="PANTHER" id="PTHR10438">
    <property type="entry name" value="THIOREDOXIN"/>
    <property type="match status" value="1"/>
</dbReference>
<gene>
    <name evidence="2" type="ORF">Ccrd_018830</name>
</gene>
<evidence type="ECO:0000313" key="3">
    <source>
        <dbReference type="Proteomes" id="UP000243975"/>
    </source>
</evidence>